<keyword evidence="3" id="KW-1185">Reference proteome</keyword>
<dbReference type="AlphaFoldDB" id="A0A7T3V6B9"/>
<dbReference type="PANTHER" id="PTHR39201:SF1">
    <property type="entry name" value="FLAVODOXIN-LIKE DOMAIN-CONTAINING PROTEIN"/>
    <property type="match status" value="1"/>
</dbReference>
<accession>A0A7T3V6B9</accession>
<evidence type="ECO:0000259" key="1">
    <source>
        <dbReference type="Pfam" id="PF12682"/>
    </source>
</evidence>
<evidence type="ECO:0000313" key="2">
    <source>
        <dbReference type="EMBL" id="QQA02019.1"/>
    </source>
</evidence>
<dbReference type="KEGG" id="tper:IWA51_05375"/>
<dbReference type="InterPro" id="IPR008254">
    <property type="entry name" value="Flavodoxin/NO_synth"/>
</dbReference>
<proteinExistence type="predicted"/>
<dbReference type="Proteomes" id="UP000595224">
    <property type="component" value="Chromosome"/>
</dbReference>
<protein>
    <recommendedName>
        <fullName evidence="1">Flavodoxin-like domain-containing protein</fullName>
    </recommendedName>
</protein>
<dbReference type="Gene3D" id="3.40.50.360">
    <property type="match status" value="1"/>
</dbReference>
<dbReference type="PANTHER" id="PTHR39201">
    <property type="entry name" value="EXPORTED PROTEIN-RELATED"/>
    <property type="match status" value="1"/>
</dbReference>
<reference evidence="2 3" key="1">
    <citation type="submission" date="2020-11" db="EMBL/GenBank/DDBJ databases">
        <title>Treponema Peruensis nv. sp., first commensal Treponema isolated from human feces.</title>
        <authorList>
            <person name="Belkhou C."/>
            <person name="Raes J."/>
        </authorList>
    </citation>
    <scope>NUCLEOTIDE SEQUENCE [LARGE SCALE GENOMIC DNA]</scope>
    <source>
        <strain evidence="2 3">RCC2812</strain>
    </source>
</reference>
<dbReference type="EMBL" id="CP064936">
    <property type="protein sequence ID" value="QQA02019.1"/>
    <property type="molecule type" value="Genomic_DNA"/>
</dbReference>
<dbReference type="InterPro" id="IPR029039">
    <property type="entry name" value="Flavoprotein-like_sf"/>
</dbReference>
<name>A0A7T3V6B9_9SPIR</name>
<gene>
    <name evidence="2" type="ORF">IWA51_05375</name>
</gene>
<feature type="domain" description="Flavodoxin-like" evidence="1">
    <location>
        <begin position="4"/>
        <end position="67"/>
    </location>
</feature>
<organism evidence="2 3">
    <name type="scientific">Treponema peruense</name>
    <dbReference type="NCBI Taxonomy" id="2787628"/>
    <lineage>
        <taxon>Bacteria</taxon>
        <taxon>Pseudomonadati</taxon>
        <taxon>Spirochaetota</taxon>
        <taxon>Spirochaetia</taxon>
        <taxon>Spirochaetales</taxon>
        <taxon>Treponemataceae</taxon>
        <taxon>Treponema</taxon>
    </lineage>
</organism>
<dbReference type="Pfam" id="PF12682">
    <property type="entry name" value="Flavodoxin_4"/>
    <property type="match status" value="1"/>
</dbReference>
<sequence>MPVLTFLEEYDFAGKTVIPFCAHGTSGIEAILRELKSALPKSATVLEPIGVYRAELLQSKEKVQRWVLKTTK</sequence>
<evidence type="ECO:0000313" key="3">
    <source>
        <dbReference type="Proteomes" id="UP000595224"/>
    </source>
</evidence>
<dbReference type="GO" id="GO:0010181">
    <property type="term" value="F:FMN binding"/>
    <property type="evidence" value="ECO:0007669"/>
    <property type="project" value="InterPro"/>
</dbReference>